<dbReference type="Gene3D" id="3.20.20.140">
    <property type="entry name" value="Metal-dependent hydrolases"/>
    <property type="match status" value="1"/>
</dbReference>
<organism evidence="1 2">
    <name type="scientific">Tetragenococcus muriaticus PMC-11-5</name>
    <dbReference type="NCBI Taxonomy" id="1302649"/>
    <lineage>
        <taxon>Bacteria</taxon>
        <taxon>Bacillati</taxon>
        <taxon>Bacillota</taxon>
        <taxon>Bacilli</taxon>
        <taxon>Lactobacillales</taxon>
        <taxon>Enterococcaceae</taxon>
        <taxon>Tetragenococcus</taxon>
    </lineage>
</organism>
<dbReference type="AlphaFoldDB" id="A0A091C388"/>
<dbReference type="EMBL" id="JPVU01000165">
    <property type="protein sequence ID" value="KFN91175.1"/>
    <property type="molecule type" value="Genomic_DNA"/>
</dbReference>
<name>A0A091C388_9ENTE</name>
<protein>
    <submittedName>
        <fullName evidence="1">N-acetylglucosamine-6-phosphate deacetylase</fullName>
        <ecNumber evidence="1">3.5.1.25</ecNumber>
    </submittedName>
</protein>
<proteinExistence type="predicted"/>
<evidence type="ECO:0000313" key="1">
    <source>
        <dbReference type="EMBL" id="KFN91175.1"/>
    </source>
</evidence>
<dbReference type="InterPro" id="IPR032466">
    <property type="entry name" value="Metal_Hydrolase"/>
</dbReference>
<dbReference type="PATRIC" id="fig|1302649.3.peg.1543"/>
<reference evidence="1 2" key="1">
    <citation type="submission" date="2014-08" db="EMBL/GenBank/DDBJ databases">
        <title>Genome sequence of Tetragenococcus muriaticus.</title>
        <authorList>
            <person name="Chuea-nongthon C."/>
            <person name="Rodtong S."/>
            <person name="Yongsawatdigul J."/>
            <person name="Steele J.L."/>
            <person name="Liu X.-y."/>
            <person name="Speers J."/>
            <person name="Glasner J.D."/>
            <person name="Neeno-Eckwall E.C."/>
        </authorList>
    </citation>
    <scope>NUCLEOTIDE SEQUENCE [LARGE SCALE GENOMIC DNA]</scope>
    <source>
        <strain evidence="1 2">PMC-11-5</strain>
    </source>
</reference>
<dbReference type="Proteomes" id="UP000029380">
    <property type="component" value="Unassembled WGS sequence"/>
</dbReference>
<dbReference type="SUPFAM" id="SSF51556">
    <property type="entry name" value="Metallo-dependent hydrolases"/>
    <property type="match status" value="1"/>
</dbReference>
<sequence length="68" mass="7531">MDNDTQGMHEISEGLLACGVTSFLPTTLTSSRKDLTNVAKMLGEVKEQVTGAKIQGIYFEGPFFYRRT</sequence>
<comment type="caution">
    <text evidence="1">The sequence shown here is derived from an EMBL/GenBank/DDBJ whole genome shotgun (WGS) entry which is preliminary data.</text>
</comment>
<keyword evidence="1" id="KW-0378">Hydrolase</keyword>
<dbReference type="EC" id="3.5.1.25" evidence="1"/>
<dbReference type="GO" id="GO:0008448">
    <property type="term" value="F:N-acetylglucosamine-6-phosphate deacetylase activity"/>
    <property type="evidence" value="ECO:0007669"/>
    <property type="project" value="UniProtKB-EC"/>
</dbReference>
<evidence type="ECO:0000313" key="2">
    <source>
        <dbReference type="Proteomes" id="UP000029380"/>
    </source>
</evidence>
<gene>
    <name evidence="1" type="ORF">TMUPMC115_1539</name>
</gene>
<accession>A0A091C388</accession>